<evidence type="ECO:0000256" key="4">
    <source>
        <dbReference type="ARBA" id="ARBA00022827"/>
    </source>
</evidence>
<evidence type="ECO:0000256" key="1">
    <source>
        <dbReference type="ARBA" id="ARBA00001974"/>
    </source>
</evidence>
<dbReference type="InterPro" id="IPR023753">
    <property type="entry name" value="FAD/NAD-binding_dom"/>
</dbReference>
<comment type="similarity">
    <text evidence="2">Belongs to the NADH dehydrogenase family.</text>
</comment>
<dbReference type="GO" id="GO:0019646">
    <property type="term" value="P:aerobic electron transport chain"/>
    <property type="evidence" value="ECO:0007669"/>
    <property type="project" value="TreeGrafter"/>
</dbReference>
<accession>A0A6L3NQI0</accession>
<gene>
    <name evidence="6" type="ORF">F7R13_00730</name>
</gene>
<protein>
    <submittedName>
        <fullName evidence="6">NAD(P)/FAD-dependent oxidoreductase</fullName>
    </submittedName>
</protein>
<dbReference type="AlphaFoldDB" id="A0A6L3NQI0"/>
<dbReference type="PANTHER" id="PTHR42913">
    <property type="entry name" value="APOPTOSIS-INDUCING FACTOR 1"/>
    <property type="match status" value="1"/>
</dbReference>
<keyword evidence="3" id="KW-0285">Flavoprotein</keyword>
<organism evidence="6 7">
    <name type="scientific">Burkholderia territorii</name>
    <dbReference type="NCBI Taxonomy" id="1503055"/>
    <lineage>
        <taxon>Bacteria</taxon>
        <taxon>Pseudomonadati</taxon>
        <taxon>Pseudomonadota</taxon>
        <taxon>Betaproteobacteria</taxon>
        <taxon>Burkholderiales</taxon>
        <taxon>Burkholderiaceae</taxon>
        <taxon>Burkholderia</taxon>
        <taxon>Burkholderia cepacia complex</taxon>
    </lineage>
</organism>
<dbReference type="InterPro" id="IPR036188">
    <property type="entry name" value="FAD/NAD-bd_sf"/>
</dbReference>
<evidence type="ECO:0000256" key="5">
    <source>
        <dbReference type="ARBA" id="ARBA00023002"/>
    </source>
</evidence>
<proteinExistence type="inferred from homology"/>
<comment type="cofactor">
    <cofactor evidence="1">
        <name>FAD</name>
        <dbReference type="ChEBI" id="CHEBI:57692"/>
    </cofactor>
</comment>
<dbReference type="Pfam" id="PF07992">
    <property type="entry name" value="Pyr_redox_2"/>
    <property type="match status" value="1"/>
</dbReference>
<dbReference type="GO" id="GO:0003955">
    <property type="term" value="F:NAD(P)H dehydrogenase (quinone) activity"/>
    <property type="evidence" value="ECO:0007669"/>
    <property type="project" value="TreeGrafter"/>
</dbReference>
<dbReference type="InterPro" id="IPR051169">
    <property type="entry name" value="NADH-Q_oxidoreductase"/>
</dbReference>
<evidence type="ECO:0000313" key="7">
    <source>
        <dbReference type="Proteomes" id="UP000473571"/>
    </source>
</evidence>
<dbReference type="EMBL" id="VZOL01000003">
    <property type="protein sequence ID" value="KAB0686412.1"/>
    <property type="molecule type" value="Genomic_DNA"/>
</dbReference>
<dbReference type="PRINTS" id="PR00368">
    <property type="entry name" value="FADPNR"/>
</dbReference>
<reference evidence="6 7" key="1">
    <citation type="submission" date="2019-09" db="EMBL/GenBank/DDBJ databases">
        <title>Draft genome sequences of 48 bacterial type strains from the CCUG.</title>
        <authorList>
            <person name="Tunovic T."/>
            <person name="Pineiro-Iglesias B."/>
            <person name="Unosson C."/>
            <person name="Inganas E."/>
            <person name="Ohlen M."/>
            <person name="Cardew S."/>
            <person name="Jensie-Markopoulos S."/>
            <person name="Salva-Serra F."/>
            <person name="Jaen-Luchoro D."/>
            <person name="Karlsson R."/>
            <person name="Svensson-Stadler L."/>
            <person name="Chun J."/>
            <person name="Moore E."/>
        </authorList>
    </citation>
    <scope>NUCLEOTIDE SEQUENCE [LARGE SCALE GENOMIC DNA]</scope>
    <source>
        <strain evidence="6 7">CCUG 65687</strain>
    </source>
</reference>
<comment type="caution">
    <text evidence="6">The sequence shown here is derived from an EMBL/GenBank/DDBJ whole genome shotgun (WGS) entry which is preliminary data.</text>
</comment>
<dbReference type="RefSeq" id="WP_151002908.1">
    <property type="nucleotide sequence ID" value="NZ_CABVPO010000003.1"/>
</dbReference>
<sequence length="430" mass="47273">MTTRTRIVIVGGGIAGLQLATRLGERLGRTGRAQVTVVDRSPTHVWKPMLHTIAAGTRDVQQQQVIFLAHARDHGYTYQPGELKGLDRARRRVQLGEIRSQSGERVIDARELEYDVLILALGSQANDFGVPGVREHCYFIDSQQQAETFNEALRMRVFRSVARDESLRVAIVGAGATGVELAAELSRLLEVAQAYGDETVRERLQLTLLESGPRILAAFPPRISASAQRRLEQIGFRVLTSTRVTAADANGFHYGDSSFAEADLMVWAAGVKAPDFMQALGGLDTNRANQIRVGPTLQATADEHVFAIGDCASLQPDGHERPLPPTAQVAAQQAEHLAKHLPAWLDGKPLPPFAFHDFGALVSISDYDAFGTLGQFGFFRGGFIQGRFAQLSHLMLYRRHQQALHGFSKATLLWIAERINGCVQPRIRLS</sequence>
<name>A0A6L3NQI0_9BURK</name>
<dbReference type="Proteomes" id="UP000473571">
    <property type="component" value="Unassembled WGS sequence"/>
</dbReference>
<evidence type="ECO:0000256" key="2">
    <source>
        <dbReference type="ARBA" id="ARBA00005272"/>
    </source>
</evidence>
<evidence type="ECO:0000313" key="6">
    <source>
        <dbReference type="EMBL" id="KAB0686412.1"/>
    </source>
</evidence>
<keyword evidence="4" id="KW-0274">FAD</keyword>
<dbReference type="SUPFAM" id="SSF51905">
    <property type="entry name" value="FAD/NAD(P)-binding domain"/>
    <property type="match status" value="1"/>
</dbReference>
<dbReference type="PANTHER" id="PTHR42913:SF3">
    <property type="entry name" value="64 KDA MITOCHONDRIAL NADH DEHYDROGENASE (EUROFUNG)"/>
    <property type="match status" value="1"/>
</dbReference>
<keyword evidence="5" id="KW-0560">Oxidoreductase</keyword>
<dbReference type="Gene3D" id="3.50.50.100">
    <property type="match status" value="1"/>
</dbReference>
<evidence type="ECO:0000256" key="3">
    <source>
        <dbReference type="ARBA" id="ARBA00022630"/>
    </source>
</evidence>
<dbReference type="PRINTS" id="PR00411">
    <property type="entry name" value="PNDRDTASEI"/>
</dbReference>